<reference evidence="3 4" key="1">
    <citation type="submission" date="2016-12" db="EMBL/GenBank/DDBJ databases">
        <title>The genomes of Aspergillus section Nigri reveals drivers in fungal speciation.</title>
        <authorList>
            <consortium name="DOE Joint Genome Institute"/>
            <person name="Vesth T.C."/>
            <person name="Nybo J."/>
            <person name="Theobald S."/>
            <person name="Brandl J."/>
            <person name="Frisvad J.C."/>
            <person name="Nielsen K.F."/>
            <person name="Lyhne E.K."/>
            <person name="Kogle M.E."/>
            <person name="Kuo A."/>
            <person name="Riley R."/>
            <person name="Clum A."/>
            <person name="Nolan M."/>
            <person name="Lipzen A."/>
            <person name="Salamov A."/>
            <person name="Henrissat B."/>
            <person name="Wiebenga A."/>
            <person name="De Vries R.P."/>
            <person name="Grigoriev I.V."/>
            <person name="Mortensen U.H."/>
            <person name="Andersen M.R."/>
            <person name="Baker S.E."/>
        </authorList>
    </citation>
    <scope>NUCLEOTIDE SEQUENCE [LARGE SCALE GENOMIC DNA]</scope>
    <source>
        <strain evidence="3 4">IBT 23096</strain>
    </source>
</reference>
<feature type="signal peptide" evidence="1">
    <location>
        <begin position="1"/>
        <end position="19"/>
    </location>
</feature>
<accession>A0A2I2GNV7</accession>
<evidence type="ECO:0000259" key="2">
    <source>
        <dbReference type="Pfam" id="PF13472"/>
    </source>
</evidence>
<keyword evidence="1" id="KW-0732">Signal</keyword>
<dbReference type="SUPFAM" id="SSF52266">
    <property type="entry name" value="SGNH hydrolase"/>
    <property type="match status" value="1"/>
</dbReference>
<dbReference type="Gene3D" id="3.40.50.1110">
    <property type="entry name" value="SGNH hydrolase"/>
    <property type="match status" value="1"/>
</dbReference>
<comment type="caution">
    <text evidence="3">The sequence shown here is derived from an EMBL/GenBank/DDBJ whole genome shotgun (WGS) entry which is preliminary data.</text>
</comment>
<dbReference type="EMBL" id="MSFO01000001">
    <property type="protein sequence ID" value="PLB54561.1"/>
    <property type="molecule type" value="Genomic_DNA"/>
</dbReference>
<dbReference type="PANTHER" id="PTHR43695">
    <property type="entry name" value="PUTATIVE (AFU_ORTHOLOGUE AFUA_2G17250)-RELATED"/>
    <property type="match status" value="1"/>
</dbReference>
<organism evidence="3 4">
    <name type="scientific">Aspergillus steynii IBT 23096</name>
    <dbReference type="NCBI Taxonomy" id="1392250"/>
    <lineage>
        <taxon>Eukaryota</taxon>
        <taxon>Fungi</taxon>
        <taxon>Dikarya</taxon>
        <taxon>Ascomycota</taxon>
        <taxon>Pezizomycotina</taxon>
        <taxon>Eurotiomycetes</taxon>
        <taxon>Eurotiomycetidae</taxon>
        <taxon>Eurotiales</taxon>
        <taxon>Aspergillaceae</taxon>
        <taxon>Aspergillus</taxon>
        <taxon>Aspergillus subgen. Circumdati</taxon>
    </lineage>
</organism>
<dbReference type="InterPro" id="IPR036514">
    <property type="entry name" value="SGNH_hydro_sf"/>
</dbReference>
<dbReference type="RefSeq" id="XP_024709863.1">
    <property type="nucleotide sequence ID" value="XM_024852698.1"/>
</dbReference>
<dbReference type="InterPro" id="IPR013830">
    <property type="entry name" value="SGNH_hydro"/>
</dbReference>
<dbReference type="Pfam" id="PF13472">
    <property type="entry name" value="Lipase_GDSL_2"/>
    <property type="match status" value="1"/>
</dbReference>
<feature type="domain" description="SGNH hydrolase-type esterase" evidence="2">
    <location>
        <begin position="34"/>
        <end position="204"/>
    </location>
</feature>
<dbReference type="STRING" id="1392250.A0A2I2GNV7"/>
<sequence length="248" mass="26439">MKPASIAAILAATFGAVQSTPVTRASKPPYFLLIGDSTVATAGGWGDGFLSFVTDPADGVNSAKSGTTTVSYRANGRWDQLLENINSTASDYSPIVTMQFGHNDQKALDLDEYRTNLEGLATEVQEAGATPIIITPLSRRRFDGDTVKEDFVEWRVQAINAAKSVGIKYLDLTTASTDYINAIGDESATNYDLSDGDKTHINEAAGVVFGRLVADLLVAARSDLEDYITPNEALSKKIAAGEYASGDE</sequence>
<protein>
    <submittedName>
        <fullName evidence="3">SGNH hydrolase</fullName>
    </submittedName>
</protein>
<proteinExistence type="predicted"/>
<dbReference type="CDD" id="cd01821">
    <property type="entry name" value="Rhamnogalacturan_acetylesterase_like"/>
    <property type="match status" value="1"/>
</dbReference>
<dbReference type="OrthoDB" id="5041285at2759"/>
<evidence type="ECO:0000256" key="1">
    <source>
        <dbReference type="SAM" id="SignalP"/>
    </source>
</evidence>
<name>A0A2I2GNV7_9EURO</name>
<dbReference type="AlphaFoldDB" id="A0A2I2GNV7"/>
<dbReference type="GeneID" id="36560396"/>
<gene>
    <name evidence="3" type="ORF">P170DRAFT_470023</name>
</gene>
<keyword evidence="4" id="KW-1185">Reference proteome</keyword>
<evidence type="ECO:0000313" key="4">
    <source>
        <dbReference type="Proteomes" id="UP000234275"/>
    </source>
</evidence>
<dbReference type="GO" id="GO:0016787">
    <property type="term" value="F:hydrolase activity"/>
    <property type="evidence" value="ECO:0007669"/>
    <property type="project" value="UniProtKB-KW"/>
</dbReference>
<dbReference type="PANTHER" id="PTHR43695:SF2">
    <property type="entry name" value="PUTATIVE (AFU_ORTHOLOGUE AFUA_2G17250)-RELATED"/>
    <property type="match status" value="1"/>
</dbReference>
<dbReference type="Proteomes" id="UP000234275">
    <property type="component" value="Unassembled WGS sequence"/>
</dbReference>
<keyword evidence="3" id="KW-0378">Hydrolase</keyword>
<dbReference type="InterPro" id="IPR037459">
    <property type="entry name" value="RhgT-like"/>
</dbReference>
<dbReference type="VEuPathDB" id="FungiDB:P170DRAFT_470023"/>
<feature type="chain" id="PRO_5014188057" evidence="1">
    <location>
        <begin position="20"/>
        <end position="248"/>
    </location>
</feature>
<evidence type="ECO:0000313" key="3">
    <source>
        <dbReference type="EMBL" id="PLB54561.1"/>
    </source>
</evidence>